<dbReference type="GO" id="GO:0006508">
    <property type="term" value="P:proteolysis"/>
    <property type="evidence" value="ECO:0007669"/>
    <property type="project" value="InterPro"/>
</dbReference>
<keyword evidence="3" id="KW-0732">Signal</keyword>
<evidence type="ECO:0000313" key="5">
    <source>
        <dbReference type="EMBL" id="OQD81666.1"/>
    </source>
</evidence>
<dbReference type="PRINTS" id="PR00722">
    <property type="entry name" value="CHYMOTRYPSIN"/>
</dbReference>
<dbReference type="SMART" id="SM00020">
    <property type="entry name" value="Tryp_SPc"/>
    <property type="match status" value="1"/>
</dbReference>
<protein>
    <recommendedName>
        <fullName evidence="4">Peptidase S1 domain-containing protein</fullName>
    </recommendedName>
</protein>
<dbReference type="SUPFAM" id="SSF50494">
    <property type="entry name" value="Trypsin-like serine proteases"/>
    <property type="match status" value="1"/>
</dbReference>
<comment type="similarity">
    <text evidence="1">Belongs to the peptidase S1 family.</text>
</comment>
<dbReference type="AlphaFoldDB" id="A0A1V6PYU9"/>
<gene>
    <name evidence="5" type="ORF">PENANT_c026G03216</name>
</gene>
<dbReference type="GO" id="GO:0004252">
    <property type="term" value="F:serine-type endopeptidase activity"/>
    <property type="evidence" value="ECO:0007669"/>
    <property type="project" value="InterPro"/>
</dbReference>
<keyword evidence="2" id="KW-1015">Disulfide bond</keyword>
<keyword evidence="6" id="KW-1185">Reference proteome</keyword>
<dbReference type="EMBL" id="MDYN01000026">
    <property type="protein sequence ID" value="OQD81666.1"/>
    <property type="molecule type" value="Genomic_DNA"/>
</dbReference>
<dbReference type="InterPro" id="IPR001314">
    <property type="entry name" value="Peptidase_S1A"/>
</dbReference>
<dbReference type="OrthoDB" id="6380398at2759"/>
<comment type="caution">
    <text evidence="5">The sequence shown here is derived from an EMBL/GenBank/DDBJ whole genome shotgun (WGS) entry which is preliminary data.</text>
</comment>
<dbReference type="Gene3D" id="2.40.10.10">
    <property type="entry name" value="Trypsin-like serine proteases"/>
    <property type="match status" value="1"/>
</dbReference>
<reference evidence="6" key="1">
    <citation type="journal article" date="2017" name="Nat. Microbiol.">
        <title>Global analysis of biosynthetic gene clusters reveals vast potential of secondary metabolite production in Penicillium species.</title>
        <authorList>
            <person name="Nielsen J.C."/>
            <person name="Grijseels S."/>
            <person name="Prigent S."/>
            <person name="Ji B."/>
            <person name="Dainat J."/>
            <person name="Nielsen K.F."/>
            <person name="Frisvad J.C."/>
            <person name="Workman M."/>
            <person name="Nielsen J."/>
        </authorList>
    </citation>
    <scope>NUCLEOTIDE SEQUENCE [LARGE SCALE GENOMIC DNA]</scope>
    <source>
        <strain evidence="6">IBT 31811</strain>
    </source>
</reference>
<sequence length="252" mass="26554">MKPTQGFSNLLCLASLIAQPVNAIVGGSDVSAGDAPFAAAIISSTNFGNTYICGGSLISSKTVLTSAYCVDGSSASSLRARVGSLEHASGGKVNQVIKVIKHPNYNTNTRDFDYAILHLQDAVPDITPALIANEKTESGAPLTLYGWGSTDKDSEKIPNKLQQLGTTYITSGDCNSMWSDTIAVTYNMNCDAAPEKGRGSCTKDQGGAVVNELGEIIGVMGQYNYCDKASNGRPDINSDTLPAKDWIDQNTI</sequence>
<dbReference type="CDD" id="cd00190">
    <property type="entry name" value="Tryp_SPc"/>
    <property type="match status" value="1"/>
</dbReference>
<evidence type="ECO:0000256" key="3">
    <source>
        <dbReference type="SAM" id="SignalP"/>
    </source>
</evidence>
<dbReference type="InterPro" id="IPR043504">
    <property type="entry name" value="Peptidase_S1_PA_chymotrypsin"/>
</dbReference>
<dbReference type="Proteomes" id="UP000191672">
    <property type="component" value="Unassembled WGS sequence"/>
</dbReference>
<dbReference type="PROSITE" id="PS50240">
    <property type="entry name" value="TRYPSIN_DOM"/>
    <property type="match status" value="1"/>
</dbReference>
<evidence type="ECO:0000256" key="2">
    <source>
        <dbReference type="ARBA" id="ARBA00023157"/>
    </source>
</evidence>
<proteinExistence type="inferred from homology"/>
<name>A0A1V6PYU9_9EURO</name>
<feature type="chain" id="PRO_5012280167" description="Peptidase S1 domain-containing protein" evidence="3">
    <location>
        <begin position="24"/>
        <end position="252"/>
    </location>
</feature>
<dbReference type="InterPro" id="IPR001254">
    <property type="entry name" value="Trypsin_dom"/>
</dbReference>
<organism evidence="5 6">
    <name type="scientific">Penicillium antarcticum</name>
    <dbReference type="NCBI Taxonomy" id="416450"/>
    <lineage>
        <taxon>Eukaryota</taxon>
        <taxon>Fungi</taxon>
        <taxon>Dikarya</taxon>
        <taxon>Ascomycota</taxon>
        <taxon>Pezizomycotina</taxon>
        <taxon>Eurotiomycetes</taxon>
        <taxon>Eurotiomycetidae</taxon>
        <taxon>Eurotiales</taxon>
        <taxon>Aspergillaceae</taxon>
        <taxon>Penicillium</taxon>
    </lineage>
</organism>
<feature type="signal peptide" evidence="3">
    <location>
        <begin position="1"/>
        <end position="23"/>
    </location>
</feature>
<dbReference type="PANTHER" id="PTHR24276">
    <property type="entry name" value="POLYSERASE-RELATED"/>
    <property type="match status" value="1"/>
</dbReference>
<evidence type="ECO:0000256" key="1">
    <source>
        <dbReference type="ARBA" id="ARBA00007664"/>
    </source>
</evidence>
<accession>A0A1V6PYU9</accession>
<dbReference type="InterPro" id="IPR009003">
    <property type="entry name" value="Peptidase_S1_PA"/>
</dbReference>
<dbReference type="FunFam" id="2.40.10.10:FF:000068">
    <property type="entry name" value="transmembrane protease serine 2"/>
    <property type="match status" value="1"/>
</dbReference>
<dbReference type="InterPro" id="IPR050430">
    <property type="entry name" value="Peptidase_S1"/>
</dbReference>
<dbReference type="Pfam" id="PF00089">
    <property type="entry name" value="Trypsin"/>
    <property type="match status" value="1"/>
</dbReference>
<evidence type="ECO:0000313" key="6">
    <source>
        <dbReference type="Proteomes" id="UP000191672"/>
    </source>
</evidence>
<dbReference type="PANTHER" id="PTHR24276:SF98">
    <property type="entry name" value="FI18310P1-RELATED"/>
    <property type="match status" value="1"/>
</dbReference>
<evidence type="ECO:0000259" key="4">
    <source>
        <dbReference type="PROSITE" id="PS50240"/>
    </source>
</evidence>
<feature type="domain" description="Peptidase S1" evidence="4">
    <location>
        <begin position="24"/>
        <end position="252"/>
    </location>
</feature>
<dbReference type="STRING" id="416450.A0A1V6PYU9"/>